<dbReference type="Proteomes" id="UP000523079">
    <property type="component" value="Unassembled WGS sequence"/>
</dbReference>
<dbReference type="SUPFAM" id="SSF109854">
    <property type="entry name" value="DinB/YfiT-like putative metalloenzymes"/>
    <property type="match status" value="1"/>
</dbReference>
<name>A0A7W3IRU6_9ACTN</name>
<accession>A0A7W3IRU6</accession>
<comment type="caution">
    <text evidence="1">The sequence shown here is derived from an EMBL/GenBank/DDBJ whole genome shotgun (WGS) entry which is preliminary data.</text>
</comment>
<dbReference type="InterPro" id="IPR034660">
    <property type="entry name" value="DinB/YfiT-like"/>
</dbReference>
<evidence type="ECO:0000313" key="2">
    <source>
        <dbReference type="Proteomes" id="UP000523079"/>
    </source>
</evidence>
<dbReference type="AlphaFoldDB" id="A0A7W3IRU6"/>
<dbReference type="Gene3D" id="1.20.120.450">
    <property type="entry name" value="dinb family like domain"/>
    <property type="match status" value="1"/>
</dbReference>
<reference evidence="1 2" key="1">
    <citation type="submission" date="2020-07" db="EMBL/GenBank/DDBJ databases">
        <title>Sequencing the genomes of 1000 actinobacteria strains.</title>
        <authorList>
            <person name="Klenk H.-P."/>
        </authorList>
    </citation>
    <scope>NUCLEOTIDE SEQUENCE [LARGE SCALE GENOMIC DNA]</scope>
    <source>
        <strain evidence="1 2">DSM 100723</strain>
    </source>
</reference>
<evidence type="ECO:0000313" key="1">
    <source>
        <dbReference type="EMBL" id="MBA8794108.1"/>
    </source>
</evidence>
<keyword evidence="2" id="KW-1185">Reference proteome</keyword>
<dbReference type="EMBL" id="JACGWT010000002">
    <property type="protein sequence ID" value="MBA8794108.1"/>
    <property type="molecule type" value="Genomic_DNA"/>
</dbReference>
<protein>
    <submittedName>
        <fullName evidence="1">Putative damage-inducible protein DinB</fullName>
    </submittedName>
</protein>
<gene>
    <name evidence="1" type="ORF">FHX74_001713</name>
</gene>
<organism evidence="1 2">
    <name type="scientific">Microlunatus kandeliicorticis</name>
    <dbReference type="NCBI Taxonomy" id="1759536"/>
    <lineage>
        <taxon>Bacteria</taxon>
        <taxon>Bacillati</taxon>
        <taxon>Actinomycetota</taxon>
        <taxon>Actinomycetes</taxon>
        <taxon>Propionibacteriales</taxon>
        <taxon>Propionibacteriaceae</taxon>
        <taxon>Microlunatus</taxon>
    </lineage>
</organism>
<dbReference type="RefSeq" id="WP_182559626.1">
    <property type="nucleotide sequence ID" value="NZ_JACGWT010000002.1"/>
</dbReference>
<dbReference type="InterPro" id="IPR007061">
    <property type="entry name" value="MST-like"/>
</dbReference>
<dbReference type="Pfam" id="PF04978">
    <property type="entry name" value="MST"/>
    <property type="match status" value="1"/>
</dbReference>
<proteinExistence type="predicted"/>
<sequence length="158" mass="17382">MEAADRTERDALEHFLDANRAAVTAVVDGLADADARRSVVPTGWTPLELMVHLGGVERHWFLRVVRGDRSDRPAHHGPLASLADATAAYRAECARSRQILERFGLDDAVSFDQPADLVGEVRTVRDVVLHVIEETARHAGHLDIPRELLDGRTGLGPR</sequence>